<feature type="region of interest" description="Disordered" evidence="1">
    <location>
        <begin position="141"/>
        <end position="260"/>
    </location>
</feature>
<dbReference type="OMA" id="NISWIKF"/>
<proteinExistence type="predicted"/>
<dbReference type="EMBL" id="KB467943">
    <property type="protein sequence ID" value="PCH38895.1"/>
    <property type="molecule type" value="Genomic_DNA"/>
</dbReference>
<dbReference type="Proteomes" id="UP000218811">
    <property type="component" value="Unassembled WGS sequence"/>
</dbReference>
<keyword evidence="3" id="KW-1185">Reference proteome</keyword>
<name>A0A2H3JBD1_WOLCO</name>
<sequence>MARQLTAEKDSATFHYDIAREDLHRLGISAPHSAIVAWKSAVVTCFWNTDGDDALHSTVVKAFRNARQFADSLESRSIGKPLTTLKAASPLGKTGSLKRPLPPTSTLPPKTFKSPRLALLAGIPTGPAALTRITSQLSSASSRLSHASDSASPSTKSPGDAEGFELNKRPRIDRRRYHPPVLASPLSPSSTYTLRSAASPATPSKTQLEPLSPTAALPPAAPFRSRRAAPFALPPKPPAPNAPNAPNAPDKRGEPPQDTTAATHELEAVRRRTAALNVREVLLNAREVSLNSREASLNSHEASLNSREASLSSREASLTARGASLNAREVAQSALSDEVSVLRARIAQEAAARGAAERAVQEERARRARAEGVLADVRRECSAPFVVPALLDAFVRLAEASGDALAAVEEERERRSRGASGG</sequence>
<organism evidence="2 3">
    <name type="scientific">Wolfiporia cocos (strain MD-104)</name>
    <name type="common">Brown rot fungus</name>
    <dbReference type="NCBI Taxonomy" id="742152"/>
    <lineage>
        <taxon>Eukaryota</taxon>
        <taxon>Fungi</taxon>
        <taxon>Dikarya</taxon>
        <taxon>Basidiomycota</taxon>
        <taxon>Agaricomycotina</taxon>
        <taxon>Agaricomycetes</taxon>
        <taxon>Polyporales</taxon>
        <taxon>Phaeolaceae</taxon>
        <taxon>Wolfiporia</taxon>
    </lineage>
</organism>
<feature type="compositionally biased region" description="Polar residues" evidence="1">
    <location>
        <begin position="191"/>
        <end position="207"/>
    </location>
</feature>
<feature type="compositionally biased region" description="Low complexity" evidence="1">
    <location>
        <begin position="208"/>
        <end position="218"/>
    </location>
</feature>
<accession>A0A2H3JBD1</accession>
<gene>
    <name evidence="2" type="ORF">WOLCODRAFT_158426</name>
</gene>
<dbReference type="AlphaFoldDB" id="A0A2H3JBD1"/>
<dbReference type="STRING" id="742152.A0A2H3JBD1"/>
<evidence type="ECO:0000313" key="2">
    <source>
        <dbReference type="EMBL" id="PCH38895.1"/>
    </source>
</evidence>
<protein>
    <submittedName>
        <fullName evidence="2">Uncharacterized protein</fullName>
    </submittedName>
</protein>
<dbReference type="OrthoDB" id="3070390at2759"/>
<feature type="compositionally biased region" description="Low complexity" evidence="1">
    <location>
        <begin position="179"/>
        <end position="190"/>
    </location>
</feature>
<feature type="compositionally biased region" description="Pro residues" evidence="1">
    <location>
        <begin position="232"/>
        <end position="243"/>
    </location>
</feature>
<evidence type="ECO:0000256" key="1">
    <source>
        <dbReference type="SAM" id="MobiDB-lite"/>
    </source>
</evidence>
<evidence type="ECO:0000313" key="3">
    <source>
        <dbReference type="Proteomes" id="UP000218811"/>
    </source>
</evidence>
<feature type="compositionally biased region" description="Low complexity" evidence="1">
    <location>
        <begin position="141"/>
        <end position="157"/>
    </location>
</feature>
<feature type="region of interest" description="Disordered" evidence="1">
    <location>
        <begin position="89"/>
        <end position="112"/>
    </location>
</feature>
<reference evidence="2 3" key="1">
    <citation type="journal article" date="2012" name="Science">
        <title>The Paleozoic origin of enzymatic lignin decomposition reconstructed from 31 fungal genomes.</title>
        <authorList>
            <person name="Floudas D."/>
            <person name="Binder M."/>
            <person name="Riley R."/>
            <person name="Barry K."/>
            <person name="Blanchette R.A."/>
            <person name="Henrissat B."/>
            <person name="Martinez A.T."/>
            <person name="Otillar R."/>
            <person name="Spatafora J.W."/>
            <person name="Yadav J.S."/>
            <person name="Aerts A."/>
            <person name="Benoit I."/>
            <person name="Boyd A."/>
            <person name="Carlson A."/>
            <person name="Copeland A."/>
            <person name="Coutinho P.M."/>
            <person name="de Vries R.P."/>
            <person name="Ferreira P."/>
            <person name="Findley K."/>
            <person name="Foster B."/>
            <person name="Gaskell J."/>
            <person name="Glotzer D."/>
            <person name="Gorecki P."/>
            <person name="Heitman J."/>
            <person name="Hesse C."/>
            <person name="Hori C."/>
            <person name="Igarashi K."/>
            <person name="Jurgens J.A."/>
            <person name="Kallen N."/>
            <person name="Kersten P."/>
            <person name="Kohler A."/>
            <person name="Kuees U."/>
            <person name="Kumar T.K.A."/>
            <person name="Kuo A."/>
            <person name="LaButti K."/>
            <person name="Larrondo L.F."/>
            <person name="Lindquist E."/>
            <person name="Ling A."/>
            <person name="Lombard V."/>
            <person name="Lucas S."/>
            <person name="Lundell T."/>
            <person name="Martin R."/>
            <person name="McLaughlin D.J."/>
            <person name="Morgenstern I."/>
            <person name="Morin E."/>
            <person name="Murat C."/>
            <person name="Nagy L.G."/>
            <person name="Nolan M."/>
            <person name="Ohm R.A."/>
            <person name="Patyshakuliyeva A."/>
            <person name="Rokas A."/>
            <person name="Ruiz-Duenas F.J."/>
            <person name="Sabat G."/>
            <person name="Salamov A."/>
            <person name="Samejima M."/>
            <person name="Schmutz J."/>
            <person name="Slot J.C."/>
            <person name="St John F."/>
            <person name="Stenlid J."/>
            <person name="Sun H."/>
            <person name="Sun S."/>
            <person name="Syed K."/>
            <person name="Tsang A."/>
            <person name="Wiebenga A."/>
            <person name="Young D."/>
            <person name="Pisabarro A."/>
            <person name="Eastwood D.C."/>
            <person name="Martin F."/>
            <person name="Cullen D."/>
            <person name="Grigoriev I.V."/>
            <person name="Hibbett D.S."/>
        </authorList>
    </citation>
    <scope>NUCLEOTIDE SEQUENCE [LARGE SCALE GENOMIC DNA]</scope>
    <source>
        <strain evidence="2 3">MD-104</strain>
    </source>
</reference>